<dbReference type="Proteomes" id="UP000631114">
    <property type="component" value="Unassembled WGS sequence"/>
</dbReference>
<gene>
    <name evidence="1" type="ORF">IFM89_011312</name>
</gene>
<protein>
    <submittedName>
        <fullName evidence="1">Uncharacterized protein</fullName>
    </submittedName>
</protein>
<evidence type="ECO:0000313" key="1">
    <source>
        <dbReference type="EMBL" id="KAF9604945.1"/>
    </source>
</evidence>
<dbReference type="OrthoDB" id="1746367at2759"/>
<name>A0A835LRL8_9MAGN</name>
<evidence type="ECO:0000313" key="2">
    <source>
        <dbReference type="Proteomes" id="UP000631114"/>
    </source>
</evidence>
<reference evidence="1 2" key="1">
    <citation type="submission" date="2020-10" db="EMBL/GenBank/DDBJ databases">
        <title>The Coptis chinensis genome and diversification of protoberbering-type alkaloids.</title>
        <authorList>
            <person name="Wang B."/>
            <person name="Shu S."/>
            <person name="Song C."/>
            <person name="Liu Y."/>
        </authorList>
    </citation>
    <scope>NUCLEOTIDE SEQUENCE [LARGE SCALE GENOMIC DNA]</scope>
    <source>
        <strain evidence="1">HL-2020</strain>
        <tissue evidence="1">Leaf</tissue>
    </source>
</reference>
<keyword evidence="2" id="KW-1185">Reference proteome</keyword>
<organism evidence="1 2">
    <name type="scientific">Coptis chinensis</name>
    <dbReference type="NCBI Taxonomy" id="261450"/>
    <lineage>
        <taxon>Eukaryota</taxon>
        <taxon>Viridiplantae</taxon>
        <taxon>Streptophyta</taxon>
        <taxon>Embryophyta</taxon>
        <taxon>Tracheophyta</taxon>
        <taxon>Spermatophyta</taxon>
        <taxon>Magnoliopsida</taxon>
        <taxon>Ranunculales</taxon>
        <taxon>Ranunculaceae</taxon>
        <taxon>Coptidoideae</taxon>
        <taxon>Coptis</taxon>
    </lineage>
</organism>
<sequence length="180" mass="21010">MWFWMFSRDSIANAASMVAPAVVNLFVTQDHYGELYRKTEASGTIIDPDGTILTCANAVVDFHSRLMPLYKMVGRFRALWSMLIFILTLPMRKSNLRLLYRWQNLGHLANFDLETGWWLWVVRSPVFAKYSYSWYCEVNFRKAVYCRLVSHEVALIVKAVIWVLEECGGNICRLIVQSIW</sequence>
<dbReference type="InterPro" id="IPR009003">
    <property type="entry name" value="Peptidase_S1_PA"/>
</dbReference>
<dbReference type="SUPFAM" id="SSF50494">
    <property type="entry name" value="Trypsin-like serine proteases"/>
    <property type="match status" value="1"/>
</dbReference>
<accession>A0A835LRL8</accession>
<proteinExistence type="predicted"/>
<dbReference type="AlphaFoldDB" id="A0A835LRL8"/>
<comment type="caution">
    <text evidence="1">The sequence shown here is derived from an EMBL/GenBank/DDBJ whole genome shotgun (WGS) entry which is preliminary data.</text>
</comment>
<dbReference type="EMBL" id="JADFTS010000005">
    <property type="protein sequence ID" value="KAF9604945.1"/>
    <property type="molecule type" value="Genomic_DNA"/>
</dbReference>
<dbReference type="InterPro" id="IPR043504">
    <property type="entry name" value="Peptidase_S1_PA_chymotrypsin"/>
</dbReference>
<dbReference type="Gene3D" id="2.40.10.10">
    <property type="entry name" value="Trypsin-like serine proteases"/>
    <property type="match status" value="1"/>
</dbReference>